<feature type="signal peptide" evidence="4">
    <location>
        <begin position="1"/>
        <end position="24"/>
    </location>
</feature>
<evidence type="ECO:0000256" key="3">
    <source>
        <dbReference type="SAM" id="MobiDB-lite"/>
    </source>
</evidence>
<protein>
    <submittedName>
        <fullName evidence="5">Sortase family protein</fullName>
    </submittedName>
</protein>
<dbReference type="Proteomes" id="UP000183190">
    <property type="component" value="Unassembled WGS sequence"/>
</dbReference>
<name>A0A1H6I3W4_RUMFL</name>
<dbReference type="Pfam" id="PF04203">
    <property type="entry name" value="Sortase"/>
    <property type="match status" value="1"/>
</dbReference>
<dbReference type="InterPro" id="IPR023365">
    <property type="entry name" value="Sortase_dom-sf"/>
</dbReference>
<dbReference type="EMBL" id="FNWV01000001">
    <property type="protein sequence ID" value="SEH41123.1"/>
    <property type="molecule type" value="Genomic_DNA"/>
</dbReference>
<gene>
    <name evidence="5" type="ORF">SAMN02910265_00483</name>
</gene>
<dbReference type="OrthoDB" id="9806013at2"/>
<keyword evidence="1" id="KW-0378">Hydrolase</keyword>
<dbReference type="AlphaFoldDB" id="A0A1H6I3W4"/>
<dbReference type="InterPro" id="IPR005754">
    <property type="entry name" value="Sortase"/>
</dbReference>
<sequence>MNKNAKTITACVSCAAAVGLGAFALYLNKDKKSVPTVDSVPETVTEAATEANAEKLSADWADNYDYVPSLNGVCERTKSLMRLNKDIMGWVKIDGTQVDYPFLRDPGEVAANDPYYGPDEWVPNSYYLEKDIFRQYYDRGTFYADYRNNFGGDESQQSDNLVIYGHNWYDGTMMGSLRKYRPDPEFYEQHPFIEVSSNYKEYEYVVFAYLITSGSYNATDFHYWDMEDFDTEEDFKFYIDNCRGGQLLDTGVDVKYGDKLLTLSTCYADYDNSRFIVVARRLRDGEVAGDMTTIQHTEEYLKKKKEEAEKASKEEAEKAANEEKSQ</sequence>
<dbReference type="RefSeq" id="WP_074714292.1">
    <property type="nucleotide sequence ID" value="NZ_FNWV01000001.1"/>
</dbReference>
<evidence type="ECO:0000313" key="5">
    <source>
        <dbReference type="EMBL" id="SEH41123.1"/>
    </source>
</evidence>
<keyword evidence="4" id="KW-0732">Signal</keyword>
<dbReference type="SUPFAM" id="SSF63817">
    <property type="entry name" value="Sortase"/>
    <property type="match status" value="1"/>
</dbReference>
<dbReference type="InterPro" id="IPR009835">
    <property type="entry name" value="SrtB"/>
</dbReference>
<accession>A0A1H6I3W4</accession>
<feature type="active site" description="Acyl-thioester intermediate" evidence="2">
    <location>
        <position position="266"/>
    </location>
</feature>
<feature type="region of interest" description="Disordered" evidence="3">
    <location>
        <begin position="303"/>
        <end position="326"/>
    </location>
</feature>
<evidence type="ECO:0000256" key="1">
    <source>
        <dbReference type="ARBA" id="ARBA00022801"/>
    </source>
</evidence>
<evidence type="ECO:0000256" key="2">
    <source>
        <dbReference type="PIRSR" id="PIRSR605754-1"/>
    </source>
</evidence>
<proteinExistence type="predicted"/>
<organism evidence="5 6">
    <name type="scientific">Ruminococcus flavefaciens</name>
    <dbReference type="NCBI Taxonomy" id="1265"/>
    <lineage>
        <taxon>Bacteria</taxon>
        <taxon>Bacillati</taxon>
        <taxon>Bacillota</taxon>
        <taxon>Clostridia</taxon>
        <taxon>Eubacteriales</taxon>
        <taxon>Oscillospiraceae</taxon>
        <taxon>Ruminococcus</taxon>
    </lineage>
</organism>
<dbReference type="Gene3D" id="2.40.260.10">
    <property type="entry name" value="Sortase"/>
    <property type="match status" value="1"/>
</dbReference>
<reference evidence="5 6" key="1">
    <citation type="submission" date="2016-10" db="EMBL/GenBank/DDBJ databases">
        <authorList>
            <person name="de Groot N.N."/>
        </authorList>
    </citation>
    <scope>NUCLEOTIDE SEQUENCE [LARGE SCALE GENOMIC DNA]</scope>
    <source>
        <strain evidence="5 6">YAD2003</strain>
    </source>
</reference>
<feature type="chain" id="PRO_5010292845" evidence="4">
    <location>
        <begin position="25"/>
        <end position="326"/>
    </location>
</feature>
<dbReference type="CDD" id="cd05826">
    <property type="entry name" value="Sortase_B"/>
    <property type="match status" value="1"/>
</dbReference>
<evidence type="ECO:0000256" key="4">
    <source>
        <dbReference type="SAM" id="SignalP"/>
    </source>
</evidence>
<evidence type="ECO:0000313" key="6">
    <source>
        <dbReference type="Proteomes" id="UP000183190"/>
    </source>
</evidence>
<feature type="active site" description="Proton donor/acceptor" evidence="2">
    <location>
        <position position="166"/>
    </location>
</feature>
<dbReference type="GO" id="GO:0016787">
    <property type="term" value="F:hydrolase activity"/>
    <property type="evidence" value="ECO:0007669"/>
    <property type="project" value="UniProtKB-KW"/>
</dbReference>